<dbReference type="RefSeq" id="WP_066189708.1">
    <property type="nucleotide sequence ID" value="NZ_JARMMB010000015.1"/>
</dbReference>
<evidence type="ECO:0000256" key="7">
    <source>
        <dbReference type="SAM" id="SignalP"/>
    </source>
</evidence>
<organism evidence="9 10">
    <name type="scientific">Cytobacillus horneckiae</name>
    <dbReference type="NCBI Taxonomy" id="549687"/>
    <lineage>
        <taxon>Bacteria</taxon>
        <taxon>Bacillati</taxon>
        <taxon>Bacillota</taxon>
        <taxon>Bacilli</taxon>
        <taxon>Bacillales</taxon>
        <taxon>Bacillaceae</taxon>
        <taxon>Cytobacillus</taxon>
    </lineage>
</organism>
<comment type="subcellular location">
    <subcellularLocation>
        <location evidence="1">Secreted</location>
    </subcellularLocation>
</comment>
<keyword evidence="10" id="KW-1185">Reference proteome</keyword>
<evidence type="ECO:0000259" key="8">
    <source>
        <dbReference type="PROSITE" id="PS51780"/>
    </source>
</evidence>
<dbReference type="Pfam" id="PF13457">
    <property type="entry name" value="GW"/>
    <property type="match status" value="12"/>
</dbReference>
<dbReference type="GO" id="GO:0004040">
    <property type="term" value="F:amidase activity"/>
    <property type="evidence" value="ECO:0007669"/>
    <property type="project" value="InterPro"/>
</dbReference>
<evidence type="ECO:0000256" key="1">
    <source>
        <dbReference type="ARBA" id="ARBA00004613"/>
    </source>
</evidence>
<feature type="domain" description="GW" evidence="8">
    <location>
        <begin position="819"/>
        <end position="896"/>
    </location>
</feature>
<feature type="region of interest" description="Disordered" evidence="6">
    <location>
        <begin position="34"/>
        <end position="114"/>
    </location>
</feature>
<keyword evidence="3 7" id="KW-0732">Signal</keyword>
<dbReference type="InterPro" id="IPR025987">
    <property type="entry name" value="GW_dom"/>
</dbReference>
<feature type="chain" id="PRO_5014981212" description="GW domain-containing protein" evidence="7">
    <location>
        <begin position="25"/>
        <end position="1378"/>
    </location>
</feature>
<dbReference type="PROSITE" id="PS51780">
    <property type="entry name" value="GW"/>
    <property type="match status" value="5"/>
</dbReference>
<keyword evidence="5" id="KW-0961">Cell wall biogenesis/degradation</keyword>
<dbReference type="EMBL" id="PISD01000030">
    <property type="protein sequence ID" value="PKG28219.1"/>
    <property type="molecule type" value="Genomic_DNA"/>
</dbReference>
<dbReference type="InterPro" id="IPR002901">
    <property type="entry name" value="MGlyc_endo_b_GlcNAc-like_dom"/>
</dbReference>
<proteinExistence type="predicted"/>
<feature type="domain" description="GW" evidence="8">
    <location>
        <begin position="359"/>
        <end position="434"/>
    </location>
</feature>
<dbReference type="GO" id="GO:0005576">
    <property type="term" value="C:extracellular region"/>
    <property type="evidence" value="ECO:0007669"/>
    <property type="project" value="UniProtKB-SubCell"/>
</dbReference>
<dbReference type="Gene3D" id="2.30.30.40">
    <property type="entry name" value="SH3 Domains"/>
    <property type="match status" value="1"/>
</dbReference>
<feature type="compositionally biased region" description="Basic and acidic residues" evidence="6">
    <location>
        <begin position="49"/>
        <end position="76"/>
    </location>
</feature>
<feature type="domain" description="GW" evidence="8">
    <location>
        <begin position="667"/>
        <end position="742"/>
    </location>
</feature>
<dbReference type="InterPro" id="IPR003646">
    <property type="entry name" value="SH3-like_bac-type"/>
</dbReference>
<sequence>MKKVSLLLCLTLLFSTITPIFSFAESMDGEIVEESLNTDEESINPVNSKELHEENSSSQTDIKETGENNPEDKDSSGTDGNINTIDDEVVPNEEPMRSTSKTTSSEPTIQNKTERILTNSKEVIQEKSINRLGQITDVNVKIYTNLADNIHITSGKDYTNTVFYIKKQANYDGAIYYLISTLPSGTEGTIGWVKSTDMISHPHEEIDNQTKTFFIKGTGSAYSKAWGGAKELIYPNLASYTGEKITVNKTDKVGNNTWYQGELSGKTIWIHSNFVVPLQESDASRLGQIINNNTKIYTNLAENVYTFSGDKYTNSVYYIKKQVSYNNSIYYLISTSPSSTEGVIGWVKSTDLVSHPHEQVDTQSKTFVIKGTGSAYSKPWGGSRELVYSNLSSFSGEKITVTKTDKIGNNIWYQGVLSGKTVWIHSNFLESLQESNTSRLGQITNKNTKIYTNLVGNTYKTAGETYINTVYYIKKQANYNGSLYYLVSTSPSNTTGVIGWVKSTEMVSHPHEEVSNQTKTSFIKGTGSAYSKPWGGSKDAVFTSLSSHKGKEFTVRKTEKVGSNLWYQGVLEGKTVWVHSSYVSDTNESVISRLGQISNKDVRIFTDIVNNKYFTAGDKYINAVYYMKKQAEYNGQTYYLISTQPSSENGVIGWVRSADLVSHPHVGLDSLSKKFYIKGTGSAYSKTWGGSKDLVYSSLATYKGNEFNVNKTEKVGNNLWYRGVLAGKTVWVHSSYVTDKYETEVSRLAQITNNNTRIYTNLVESEYITAGETYSKTVYYIKKQANFNGSLYYMISTSPSSTTGAIGWVKSTDMVSHPHEEVNTQTKTVFIKGTGSAYSKVWGGTKDITFTSLSSHIGKEFTVRKTEKVGSNLWYQGVLEGKTVWVHSSYVSDTKESVISRLGQISNKNVRIFTDIVNNKYFTAGDKYINAVYYMKKQAEYNGQTYYLISTQPSSETGVIGWVRSADLVSHPHVGLDSLSKKFYVKGTGSAYSKTWGGSKDLVYSSLAAYKGNEFNVNKTEKVGTNLWYRGVLAGKTVWIHEAYLNERPLKEVISTYSNYDLSLNRMSEIQMAVSPMTDKSYKLWIREDAFKKGSISNGKGTIEGNGWNLRRGPGTSYLSGGTVNNGVVLTLYSSFKANDGFTWYHVRNTTGWVTPDVADLNYYLNASNFTGNLKNSLQFLKLSSSANVDIAEVNTKVLKDKGVLSGKAKSFVDAGKQYGVNEIYLISHALLETGNGKSVLATGVEVGVDNNGKTTLVTASNRSSLKNIKMTYNMYGIGARDACPLECGAAYAYDSGWFTPESAIIGGAAFIGNGYVNNGQDTLYKMRWNPDFAAKYNYASHQYATDIGWAFKQTSKMYEIYEMLETYTIILDIPRYK</sequence>
<evidence type="ECO:0000313" key="9">
    <source>
        <dbReference type="EMBL" id="PKG28219.1"/>
    </source>
</evidence>
<dbReference type="SMART" id="SM00287">
    <property type="entry name" value="SH3b"/>
    <property type="match status" value="4"/>
</dbReference>
<dbReference type="GO" id="GO:0071555">
    <property type="term" value="P:cell wall organization"/>
    <property type="evidence" value="ECO:0007669"/>
    <property type="project" value="UniProtKB-KW"/>
</dbReference>
<feature type="domain" description="GW" evidence="8">
    <location>
        <begin position="513"/>
        <end position="588"/>
    </location>
</feature>
<keyword evidence="4" id="KW-0378">Hydrolase</keyword>
<evidence type="ECO:0000256" key="6">
    <source>
        <dbReference type="SAM" id="MobiDB-lite"/>
    </source>
</evidence>
<protein>
    <recommendedName>
        <fullName evidence="8">GW domain-containing protein</fullName>
    </recommendedName>
</protein>
<evidence type="ECO:0000256" key="2">
    <source>
        <dbReference type="ARBA" id="ARBA00022525"/>
    </source>
</evidence>
<gene>
    <name evidence="9" type="ORF">CWS20_13470</name>
</gene>
<dbReference type="SMART" id="SM00047">
    <property type="entry name" value="LYZ2"/>
    <property type="match status" value="1"/>
</dbReference>
<name>A0A2N0ZFD2_9BACI</name>
<evidence type="ECO:0000256" key="5">
    <source>
        <dbReference type="ARBA" id="ARBA00023316"/>
    </source>
</evidence>
<dbReference type="SUPFAM" id="SSF82057">
    <property type="entry name" value="Prokaryotic SH3-related domain"/>
    <property type="match status" value="2"/>
</dbReference>
<evidence type="ECO:0000256" key="3">
    <source>
        <dbReference type="ARBA" id="ARBA00022729"/>
    </source>
</evidence>
<comment type="caution">
    <text evidence="9">The sequence shown here is derived from an EMBL/GenBank/DDBJ whole genome shotgun (WGS) entry which is preliminary data.</text>
</comment>
<feature type="domain" description="GW" evidence="8">
    <location>
        <begin position="279"/>
        <end position="357"/>
    </location>
</feature>
<accession>A0A2N0ZFD2</accession>
<dbReference type="InterPro" id="IPR038200">
    <property type="entry name" value="GW_dom_sf"/>
</dbReference>
<feature type="signal peptide" evidence="7">
    <location>
        <begin position="1"/>
        <end position="24"/>
    </location>
</feature>
<dbReference type="Proteomes" id="UP000233343">
    <property type="component" value="Unassembled WGS sequence"/>
</dbReference>
<evidence type="ECO:0000313" key="10">
    <source>
        <dbReference type="Proteomes" id="UP000233343"/>
    </source>
</evidence>
<reference evidence="9 10" key="1">
    <citation type="journal article" date="2010" name="Int. J. Syst. Evol. Microbiol.">
        <title>Bacillus horneckiae sp. nov., isolated from a spacecraft-assembly clean room.</title>
        <authorList>
            <person name="Vaishampayan P."/>
            <person name="Probst A."/>
            <person name="Krishnamurthi S."/>
            <person name="Ghosh S."/>
            <person name="Osman S."/>
            <person name="McDowall A."/>
            <person name="Ruckmani A."/>
            <person name="Mayilraj S."/>
            <person name="Venkateswaran K."/>
        </authorList>
    </citation>
    <scope>NUCLEOTIDE SEQUENCE [LARGE SCALE GENOMIC DNA]</scope>
    <source>
        <strain evidence="10">1PO1SC</strain>
    </source>
</reference>
<dbReference type="Pfam" id="PF01832">
    <property type="entry name" value="Glucosaminidase"/>
    <property type="match status" value="1"/>
</dbReference>
<keyword evidence="2" id="KW-0964">Secreted</keyword>
<evidence type="ECO:0000256" key="4">
    <source>
        <dbReference type="ARBA" id="ARBA00022801"/>
    </source>
</evidence>
<dbReference type="Gene3D" id="2.30.30.170">
    <property type="match status" value="12"/>
</dbReference>
<feature type="compositionally biased region" description="Polar residues" evidence="6">
    <location>
        <begin position="97"/>
        <end position="114"/>
    </location>
</feature>